<keyword evidence="3" id="KW-0418">Kinase</keyword>
<evidence type="ECO:0000256" key="4">
    <source>
        <dbReference type="ARBA" id="ARBA00022840"/>
    </source>
</evidence>
<dbReference type="InterPro" id="IPR008271">
    <property type="entry name" value="Ser/Thr_kinase_AS"/>
</dbReference>
<feature type="domain" description="Protein kinase" evidence="5">
    <location>
        <begin position="13"/>
        <end position="362"/>
    </location>
</feature>
<evidence type="ECO:0000313" key="6">
    <source>
        <dbReference type="EMBL" id="QHT22268.1"/>
    </source>
</evidence>
<dbReference type="Gene3D" id="3.30.200.20">
    <property type="entry name" value="Phosphorylase Kinase, domain 1"/>
    <property type="match status" value="2"/>
</dbReference>
<dbReference type="SUPFAM" id="SSF56112">
    <property type="entry name" value="Protein kinase-like (PK-like)"/>
    <property type="match status" value="1"/>
</dbReference>
<evidence type="ECO:0000256" key="1">
    <source>
        <dbReference type="ARBA" id="ARBA00022679"/>
    </source>
</evidence>
<dbReference type="GO" id="GO:0016020">
    <property type="term" value="C:membrane"/>
    <property type="evidence" value="ECO:0007669"/>
    <property type="project" value="TreeGrafter"/>
</dbReference>
<dbReference type="PROSITE" id="PS00107">
    <property type="entry name" value="PROTEIN_KINASE_ATP"/>
    <property type="match status" value="1"/>
</dbReference>
<dbReference type="GO" id="GO:0000045">
    <property type="term" value="P:autophagosome assembly"/>
    <property type="evidence" value="ECO:0007669"/>
    <property type="project" value="TreeGrafter"/>
</dbReference>
<keyword evidence="2" id="KW-0547">Nucleotide-binding</keyword>
<dbReference type="InterPro" id="IPR045269">
    <property type="entry name" value="Atg1-like"/>
</dbReference>
<dbReference type="PANTHER" id="PTHR24348:SF22">
    <property type="entry name" value="NON-SPECIFIC SERINE_THREONINE PROTEIN KINASE"/>
    <property type="match status" value="1"/>
</dbReference>
<dbReference type="AlphaFoldDB" id="A0A6C0E0K0"/>
<protein>
    <recommendedName>
        <fullName evidence="5">Protein kinase domain-containing protein</fullName>
    </recommendedName>
</protein>
<sequence length="444" mass="52232">MEFDRQEFSISDLDILKHIGSGSFSNVYLCKKSVEDGDNPFIIKEININKLVKRYMGKSKGVYSVVDFENGRGVQYDPNNITPYSVGHAKAVTRASEYEYYLRKLKGLIESEIDVLKMLDHRNIVKFICAERIRDVYYINMEYCNIGDVHHFAKRDNSTVKLSCFLSDIVGGLEYMHSLNIMHRDIKLQNFLVDYNNGIYTFKISDFGFACYDLYGMEEDDIDVNDPLCRKYYKMCGTPYYMAPEIILNLKGLENITHYERDKKKDTKETPSKFYDKSIDIWSLGISIFEYVVGKLPFGNISDISDLQRYYKSKDAQFRLFNKIQIAEIPEAVKEMLFLALKIDPKERVNIHFLKKFVHDNIDNIKDYKSRDVKNELIIESKYFLKNFTKLDDNIIREPIRDPTNCKDSMRSWLQVEKDIDHNMVEGLKDKVDKGFFNWLYKKM</sequence>
<dbReference type="PANTHER" id="PTHR24348">
    <property type="entry name" value="SERINE/THREONINE-PROTEIN KINASE UNC-51-RELATED"/>
    <property type="match status" value="1"/>
</dbReference>
<keyword evidence="1" id="KW-0808">Transferase</keyword>
<dbReference type="PROSITE" id="PS50011">
    <property type="entry name" value="PROTEIN_KINASE_DOM"/>
    <property type="match status" value="1"/>
</dbReference>
<dbReference type="GO" id="GO:0005829">
    <property type="term" value="C:cytosol"/>
    <property type="evidence" value="ECO:0007669"/>
    <property type="project" value="TreeGrafter"/>
</dbReference>
<dbReference type="InterPro" id="IPR011009">
    <property type="entry name" value="Kinase-like_dom_sf"/>
</dbReference>
<dbReference type="GO" id="GO:0000407">
    <property type="term" value="C:phagophore assembly site"/>
    <property type="evidence" value="ECO:0007669"/>
    <property type="project" value="TreeGrafter"/>
</dbReference>
<evidence type="ECO:0000256" key="2">
    <source>
        <dbReference type="ARBA" id="ARBA00022741"/>
    </source>
</evidence>
<dbReference type="GO" id="GO:0010506">
    <property type="term" value="P:regulation of autophagy"/>
    <property type="evidence" value="ECO:0007669"/>
    <property type="project" value="InterPro"/>
</dbReference>
<dbReference type="Pfam" id="PF00069">
    <property type="entry name" value="Pkinase"/>
    <property type="match status" value="1"/>
</dbReference>
<dbReference type="GO" id="GO:0005524">
    <property type="term" value="F:ATP binding"/>
    <property type="evidence" value="ECO:0007669"/>
    <property type="project" value="UniProtKB-KW"/>
</dbReference>
<dbReference type="InterPro" id="IPR000719">
    <property type="entry name" value="Prot_kinase_dom"/>
</dbReference>
<keyword evidence="4" id="KW-0067">ATP-binding</keyword>
<dbReference type="SMART" id="SM00220">
    <property type="entry name" value="S_TKc"/>
    <property type="match status" value="1"/>
</dbReference>
<evidence type="ECO:0000259" key="5">
    <source>
        <dbReference type="PROSITE" id="PS50011"/>
    </source>
</evidence>
<evidence type="ECO:0000256" key="3">
    <source>
        <dbReference type="ARBA" id="ARBA00022777"/>
    </source>
</evidence>
<dbReference type="GO" id="GO:0005776">
    <property type="term" value="C:autophagosome"/>
    <property type="evidence" value="ECO:0007669"/>
    <property type="project" value="TreeGrafter"/>
</dbReference>
<organism evidence="6">
    <name type="scientific">viral metagenome</name>
    <dbReference type="NCBI Taxonomy" id="1070528"/>
    <lineage>
        <taxon>unclassified sequences</taxon>
        <taxon>metagenomes</taxon>
        <taxon>organismal metagenomes</taxon>
    </lineage>
</organism>
<proteinExistence type="predicted"/>
<dbReference type="GO" id="GO:0004674">
    <property type="term" value="F:protein serine/threonine kinase activity"/>
    <property type="evidence" value="ECO:0007669"/>
    <property type="project" value="InterPro"/>
</dbReference>
<accession>A0A6C0E0K0</accession>
<dbReference type="EMBL" id="MN739708">
    <property type="protein sequence ID" value="QHT22268.1"/>
    <property type="molecule type" value="Genomic_DNA"/>
</dbReference>
<dbReference type="InterPro" id="IPR017441">
    <property type="entry name" value="Protein_kinase_ATP_BS"/>
</dbReference>
<dbReference type="Gene3D" id="1.10.510.10">
    <property type="entry name" value="Transferase(Phosphotransferase) domain 1"/>
    <property type="match status" value="1"/>
</dbReference>
<reference evidence="6" key="1">
    <citation type="journal article" date="2020" name="Nature">
        <title>Giant virus diversity and host interactions through global metagenomics.</title>
        <authorList>
            <person name="Schulz F."/>
            <person name="Roux S."/>
            <person name="Paez-Espino D."/>
            <person name="Jungbluth S."/>
            <person name="Walsh D.A."/>
            <person name="Denef V.J."/>
            <person name="McMahon K.D."/>
            <person name="Konstantinidis K.T."/>
            <person name="Eloe-Fadrosh E.A."/>
            <person name="Kyrpides N.C."/>
            <person name="Woyke T."/>
        </authorList>
    </citation>
    <scope>NUCLEOTIDE SEQUENCE</scope>
    <source>
        <strain evidence="6">GVMAG-M-3300023179-107</strain>
    </source>
</reference>
<name>A0A6C0E0K0_9ZZZZ</name>
<dbReference type="PROSITE" id="PS00108">
    <property type="entry name" value="PROTEIN_KINASE_ST"/>
    <property type="match status" value="1"/>
</dbReference>